<feature type="non-terminal residue" evidence="2">
    <location>
        <position position="65"/>
    </location>
</feature>
<accession>E2BNM7</accession>
<name>E2BNM7_HARSA</name>
<dbReference type="Gene3D" id="1.10.10.60">
    <property type="entry name" value="Homeodomain-like"/>
    <property type="match status" value="1"/>
</dbReference>
<dbReference type="InParanoid" id="E2BNM7"/>
<dbReference type="Proteomes" id="UP000008237">
    <property type="component" value="Unassembled WGS sequence"/>
</dbReference>
<feature type="non-terminal residue" evidence="2">
    <location>
        <position position="1"/>
    </location>
</feature>
<dbReference type="PANTHER" id="PTHR47595:SF1">
    <property type="entry name" value="MYB_SANT-LIKE DNA-BINDING DOMAIN-CONTAINING PROTEIN"/>
    <property type="match status" value="1"/>
</dbReference>
<dbReference type="Pfam" id="PF13837">
    <property type="entry name" value="Myb_DNA-bind_4"/>
    <property type="match status" value="1"/>
</dbReference>
<proteinExistence type="predicted"/>
<gene>
    <name evidence="2" type="ORF">EAI_17617</name>
</gene>
<evidence type="ECO:0000259" key="1">
    <source>
        <dbReference type="Pfam" id="PF13837"/>
    </source>
</evidence>
<organism evidence="3">
    <name type="scientific">Harpegnathos saltator</name>
    <name type="common">Jerdon's jumping ant</name>
    <dbReference type="NCBI Taxonomy" id="610380"/>
    <lineage>
        <taxon>Eukaryota</taxon>
        <taxon>Metazoa</taxon>
        <taxon>Ecdysozoa</taxon>
        <taxon>Arthropoda</taxon>
        <taxon>Hexapoda</taxon>
        <taxon>Insecta</taxon>
        <taxon>Pterygota</taxon>
        <taxon>Neoptera</taxon>
        <taxon>Endopterygota</taxon>
        <taxon>Hymenoptera</taxon>
        <taxon>Apocrita</taxon>
        <taxon>Aculeata</taxon>
        <taxon>Formicoidea</taxon>
        <taxon>Formicidae</taxon>
        <taxon>Ponerinae</taxon>
        <taxon>Ponerini</taxon>
        <taxon>Harpegnathos</taxon>
    </lineage>
</organism>
<dbReference type="InterPro" id="IPR044822">
    <property type="entry name" value="Myb_DNA-bind_4"/>
</dbReference>
<dbReference type="PANTHER" id="PTHR47595">
    <property type="entry name" value="HEAT SHOCK 70 KDA PROTEIN 14"/>
    <property type="match status" value="1"/>
</dbReference>
<reference evidence="2 3" key="1">
    <citation type="journal article" date="2010" name="Science">
        <title>Genomic comparison of the ants Camponotus floridanus and Harpegnathos saltator.</title>
        <authorList>
            <person name="Bonasio R."/>
            <person name="Zhang G."/>
            <person name="Ye C."/>
            <person name="Mutti N.S."/>
            <person name="Fang X."/>
            <person name="Qin N."/>
            <person name="Donahue G."/>
            <person name="Yang P."/>
            <person name="Li Q."/>
            <person name="Li C."/>
            <person name="Zhang P."/>
            <person name="Huang Z."/>
            <person name="Berger S.L."/>
            <person name="Reinberg D."/>
            <person name="Wang J."/>
            <person name="Liebig J."/>
        </authorList>
    </citation>
    <scope>NUCLEOTIDE SEQUENCE [LARGE SCALE GENOMIC DNA]</scope>
    <source>
        <strain evidence="2 3">R22 G/1</strain>
    </source>
</reference>
<evidence type="ECO:0000313" key="2">
    <source>
        <dbReference type="EMBL" id="EFN82702.1"/>
    </source>
</evidence>
<dbReference type="AlphaFoldDB" id="E2BNM7"/>
<sequence length="65" mass="7783">KKFNSGKNTVKHCWENVSKEMKKMGHDISGKKCCIKFQAMKRTYKVIKDHNQQSGNNTRKWEYFE</sequence>
<protein>
    <recommendedName>
        <fullName evidence="1">Myb/SANT-like DNA-binding domain-containing protein</fullName>
    </recommendedName>
</protein>
<keyword evidence="3" id="KW-1185">Reference proteome</keyword>
<dbReference type="EMBL" id="GL449437">
    <property type="protein sequence ID" value="EFN82702.1"/>
    <property type="molecule type" value="Genomic_DNA"/>
</dbReference>
<evidence type="ECO:0000313" key="3">
    <source>
        <dbReference type="Proteomes" id="UP000008237"/>
    </source>
</evidence>
<feature type="domain" description="Myb/SANT-like DNA-binding" evidence="1">
    <location>
        <begin position="3"/>
        <end position="65"/>
    </location>
</feature>